<gene>
    <name evidence="3" type="ORF">LDX50_07435</name>
    <name evidence="4" type="ORF">LDX50_13405</name>
    <name evidence="5" type="ORF">LDX50_19125</name>
</gene>
<comment type="caution">
    <text evidence="5">The sequence shown here is derived from an EMBL/GenBank/DDBJ whole genome shotgun (WGS) entry which is preliminary data.</text>
</comment>
<keyword evidence="1" id="KW-0175">Coiled coil</keyword>
<dbReference type="GO" id="GO:0015562">
    <property type="term" value="F:efflux transmembrane transporter activity"/>
    <property type="evidence" value="ECO:0007669"/>
    <property type="project" value="InterPro"/>
</dbReference>
<accession>A0A9X1HVI1</accession>
<protein>
    <submittedName>
        <fullName evidence="5">TolC family protein</fullName>
    </submittedName>
</protein>
<evidence type="ECO:0000256" key="1">
    <source>
        <dbReference type="SAM" id="Coils"/>
    </source>
</evidence>
<evidence type="ECO:0000256" key="2">
    <source>
        <dbReference type="SAM" id="SignalP"/>
    </source>
</evidence>
<dbReference type="EMBL" id="JAIXNE010000004">
    <property type="protein sequence ID" value="MCA6077002.1"/>
    <property type="molecule type" value="Genomic_DNA"/>
</dbReference>
<dbReference type="RefSeq" id="WP_225697810.1">
    <property type="nucleotide sequence ID" value="NZ_JAIXNE010000002.1"/>
</dbReference>
<keyword evidence="6" id="KW-1185">Reference proteome</keyword>
<dbReference type="EMBL" id="JAIXNE010000002">
    <property type="protein sequence ID" value="MCA6074697.1"/>
    <property type="molecule type" value="Genomic_DNA"/>
</dbReference>
<dbReference type="AlphaFoldDB" id="A0A9X1HVI1"/>
<dbReference type="Proteomes" id="UP001139409">
    <property type="component" value="Unassembled WGS sequence"/>
</dbReference>
<feature type="coiled-coil region" evidence="1">
    <location>
        <begin position="318"/>
        <end position="345"/>
    </location>
</feature>
<keyword evidence="2" id="KW-0732">Signal</keyword>
<dbReference type="InterPro" id="IPR010131">
    <property type="entry name" value="MdtP/NodT-like"/>
</dbReference>
<evidence type="ECO:0000313" key="5">
    <source>
        <dbReference type="EMBL" id="MCA6077002.1"/>
    </source>
</evidence>
<dbReference type="EMBL" id="JAIXNE010000003">
    <property type="protein sequence ID" value="MCA6075874.1"/>
    <property type="molecule type" value="Genomic_DNA"/>
</dbReference>
<reference evidence="5" key="1">
    <citation type="submission" date="2021-09" db="EMBL/GenBank/DDBJ databases">
        <title>Fulvivirga sp. isolated from coastal sediment.</title>
        <authorList>
            <person name="Yu H."/>
        </authorList>
    </citation>
    <scope>NUCLEOTIDE SEQUENCE</scope>
    <source>
        <strain evidence="5">1062</strain>
    </source>
</reference>
<evidence type="ECO:0000313" key="4">
    <source>
        <dbReference type="EMBL" id="MCA6075874.1"/>
    </source>
</evidence>
<feature type="signal peptide" evidence="2">
    <location>
        <begin position="1"/>
        <end position="22"/>
    </location>
</feature>
<evidence type="ECO:0000313" key="3">
    <source>
        <dbReference type="EMBL" id="MCA6074697.1"/>
    </source>
</evidence>
<dbReference type="Gene3D" id="1.20.1600.10">
    <property type="entry name" value="Outer membrane efflux proteins (OEP)"/>
    <property type="match status" value="1"/>
</dbReference>
<dbReference type="PANTHER" id="PTHR30203">
    <property type="entry name" value="OUTER MEMBRANE CATION EFFLUX PROTEIN"/>
    <property type="match status" value="1"/>
</dbReference>
<dbReference type="SUPFAM" id="SSF56954">
    <property type="entry name" value="Outer membrane efflux proteins (OEP)"/>
    <property type="match status" value="1"/>
</dbReference>
<organism evidence="5 6">
    <name type="scientific">Fulvivirga sedimenti</name>
    <dbReference type="NCBI Taxonomy" id="2879465"/>
    <lineage>
        <taxon>Bacteria</taxon>
        <taxon>Pseudomonadati</taxon>
        <taxon>Bacteroidota</taxon>
        <taxon>Cytophagia</taxon>
        <taxon>Cytophagales</taxon>
        <taxon>Fulvivirgaceae</taxon>
        <taxon>Fulvivirga</taxon>
    </lineage>
</organism>
<evidence type="ECO:0000313" key="6">
    <source>
        <dbReference type="Proteomes" id="UP001139409"/>
    </source>
</evidence>
<feature type="chain" id="PRO_5041114888" evidence="2">
    <location>
        <begin position="23"/>
        <end position="406"/>
    </location>
</feature>
<sequence length="406" mass="47034">MNKQISCTFILILIISVSAPLAAQQDSVILDLPEIIDLAIQNNASLRAGALEVDRQEELVRQGYNWDKTGLFYHYDENNIAENGFPVRVWGVRQSFAFPTVYNASKQALMANVSLTRHEYTLREFELKKQVSRAFHQLGYYSELQKRFVYLDSLYRNFSTAARRRFETGESNYLERITAEAKMKEVELMMNKNRQELASARLELQTRIQSDSLIGIPDDSFRKTVPPQSAEFSIHPGVEIWNAYEEMADWQTRTARNQLLPDLQLSYFQGTNNQPESKVYQGFEVGIAVPLLYGTQKGQIRAGRIQQNIYSRQKENYLIGLESQQKILQNKLAQIQESLDYYENNGQTLSREIIRASERSFQEGEIDYFQFIQSIDNAVRIEMTYLESLLNYNLTAVELQYLTNKP</sequence>
<name>A0A9X1HVI1_9BACT</name>
<proteinExistence type="predicted"/>